<dbReference type="InterPro" id="IPR036390">
    <property type="entry name" value="WH_DNA-bd_sf"/>
</dbReference>
<dbReference type="PATRIC" id="fig|172049.5.peg.1000"/>
<gene>
    <name evidence="1" type="ORF">XD54_0429</name>
</gene>
<name>A0A117L258_9EURY</name>
<proteinExistence type="predicted"/>
<comment type="caution">
    <text evidence="1">The sequence shown here is derived from an EMBL/GenBank/DDBJ whole genome shotgun (WGS) entry which is preliminary data.</text>
</comment>
<dbReference type="OMA" id="EKANIMV"/>
<dbReference type="Gene3D" id="1.10.10.10">
    <property type="entry name" value="Winged helix-like DNA-binding domain superfamily/Winged helix DNA-binding domain"/>
    <property type="match status" value="1"/>
</dbReference>
<evidence type="ECO:0000313" key="1">
    <source>
        <dbReference type="EMBL" id="KUK18338.1"/>
    </source>
</evidence>
<dbReference type="Proteomes" id="UP000053911">
    <property type="component" value="Unassembled WGS sequence"/>
</dbReference>
<dbReference type="RefSeq" id="WP_015848733.1">
    <property type="nucleotide sequence ID" value="NZ_LGFD01000005.1"/>
</dbReference>
<sequence length="92" mass="10737">MSIVYQETFIRIKDNITFGVLGMVARKNVIYKLLVTKKRATSLQKLSEELETPMPWLLRMLKTLESEGLVEIFYGNEKAMIMVKAKTLEDYF</sequence>
<dbReference type="AlphaFoldDB" id="A0A117L258"/>
<dbReference type="SUPFAM" id="SSF46785">
    <property type="entry name" value="Winged helix' DNA-binding domain"/>
    <property type="match status" value="1"/>
</dbReference>
<dbReference type="GeneID" id="8095433"/>
<evidence type="ECO:0008006" key="3">
    <source>
        <dbReference type="Google" id="ProtNLM"/>
    </source>
</evidence>
<evidence type="ECO:0000313" key="2">
    <source>
        <dbReference type="Proteomes" id="UP000053911"/>
    </source>
</evidence>
<dbReference type="InterPro" id="IPR036388">
    <property type="entry name" value="WH-like_DNA-bd_sf"/>
</dbReference>
<dbReference type="EMBL" id="LGFD01000005">
    <property type="protein sequence ID" value="KUK18338.1"/>
    <property type="molecule type" value="Genomic_DNA"/>
</dbReference>
<accession>A0A117L258</accession>
<organism evidence="1 2">
    <name type="scientific">Thermococcus sibiricus</name>
    <dbReference type="NCBI Taxonomy" id="172049"/>
    <lineage>
        <taxon>Archaea</taxon>
        <taxon>Methanobacteriati</taxon>
        <taxon>Methanobacteriota</taxon>
        <taxon>Thermococci</taxon>
        <taxon>Thermococcales</taxon>
        <taxon>Thermococcaceae</taxon>
        <taxon>Thermococcus</taxon>
    </lineage>
</organism>
<protein>
    <recommendedName>
        <fullName evidence="3">ArsR family transcriptional regulator</fullName>
    </recommendedName>
</protein>
<reference evidence="2" key="1">
    <citation type="journal article" date="2015" name="MBio">
        <title>Genome-Resolved Metagenomic Analysis Reveals Roles for Candidate Phyla and Other Microbial Community Members in Biogeochemical Transformations in Oil Reservoirs.</title>
        <authorList>
            <person name="Hu P."/>
            <person name="Tom L."/>
            <person name="Singh A."/>
            <person name="Thomas B.C."/>
            <person name="Baker B.J."/>
            <person name="Piceno Y.M."/>
            <person name="Andersen G.L."/>
            <person name="Banfield J.F."/>
        </authorList>
    </citation>
    <scope>NUCLEOTIDE SEQUENCE [LARGE SCALE GENOMIC DNA]</scope>
</reference>